<comment type="caution">
    <text evidence="2">The sequence shown here is derived from an EMBL/GenBank/DDBJ whole genome shotgun (WGS) entry which is preliminary data.</text>
</comment>
<gene>
    <name evidence="2" type="ORF">PENDEC_c001G01432</name>
</gene>
<evidence type="ECO:0000313" key="3">
    <source>
        <dbReference type="Proteomes" id="UP000191522"/>
    </source>
</evidence>
<feature type="compositionally biased region" description="Basic and acidic residues" evidence="1">
    <location>
        <begin position="37"/>
        <end position="51"/>
    </location>
</feature>
<dbReference type="STRING" id="69771.A0A1V6PNM1"/>
<feature type="region of interest" description="Disordered" evidence="1">
    <location>
        <begin position="281"/>
        <end position="301"/>
    </location>
</feature>
<organism evidence="2 3">
    <name type="scientific">Penicillium decumbens</name>
    <dbReference type="NCBI Taxonomy" id="69771"/>
    <lineage>
        <taxon>Eukaryota</taxon>
        <taxon>Fungi</taxon>
        <taxon>Dikarya</taxon>
        <taxon>Ascomycota</taxon>
        <taxon>Pezizomycotina</taxon>
        <taxon>Eurotiomycetes</taxon>
        <taxon>Eurotiomycetidae</taxon>
        <taxon>Eurotiales</taxon>
        <taxon>Aspergillaceae</taxon>
        <taxon>Penicillium</taxon>
    </lineage>
</organism>
<sequence>MGKDKGKQPSRSQPKRGATKRSRSPGEAPSRKKNKKEPRAKATRSEDIDVDKLDLDVSYVGTYNHPALPKTPERVTWPDMRGNKDPLIDPSKLPEDWHMEEPDLDDDDLDAQIQRCVDRVKDNIMPDYFKRKMRALTSKQNEKKWLMDQYEGRRWEVVQRIETLVQIKRWMLENGDPEKCISSVMAVMSAYESGNLDWTPGLVTYWSKGTQLCQPRPWDWNEFLAINSKHEGHKGFWVEGNSGLGPSRQDAVQSFVKSQDPGNTQNPQVDMFIRLHLGQGPVSRKAGKARETSESSEASEDSEALDYSLPFLFKDDTGSDFMVLYASDLKVLQDAVLHSTGHVDLPPLMGVVDLVFGNGTRNFFYVKCIRANIVDDEGSYMCSEWEPMECVIRPGDINDPKDYCGPRLIGPWLRRHFYTASNPDGTYNLCVSTHKTGLSRQPAVSAIADGYRRLRGGQFRYGSTVYRVPSPKAQRRGSKA</sequence>
<dbReference type="OrthoDB" id="4363173at2759"/>
<dbReference type="EMBL" id="MDYL01000001">
    <property type="protein sequence ID" value="OQD78625.1"/>
    <property type="molecule type" value="Genomic_DNA"/>
</dbReference>
<protein>
    <submittedName>
        <fullName evidence="2">Uncharacterized protein</fullName>
    </submittedName>
</protein>
<feature type="region of interest" description="Disordered" evidence="1">
    <location>
        <begin position="71"/>
        <end position="94"/>
    </location>
</feature>
<dbReference type="Proteomes" id="UP000191522">
    <property type="component" value="Unassembled WGS sequence"/>
</dbReference>
<dbReference type="AlphaFoldDB" id="A0A1V6PNM1"/>
<feature type="compositionally biased region" description="Basic and acidic residues" evidence="1">
    <location>
        <begin position="81"/>
        <end position="94"/>
    </location>
</feature>
<name>A0A1V6PNM1_PENDC</name>
<reference evidence="3" key="1">
    <citation type="journal article" date="2017" name="Nat. Microbiol.">
        <title>Global analysis of biosynthetic gene clusters reveals vast potential of secondary metabolite production in Penicillium species.</title>
        <authorList>
            <person name="Nielsen J.C."/>
            <person name="Grijseels S."/>
            <person name="Prigent S."/>
            <person name="Ji B."/>
            <person name="Dainat J."/>
            <person name="Nielsen K.F."/>
            <person name="Frisvad J.C."/>
            <person name="Workman M."/>
            <person name="Nielsen J."/>
        </authorList>
    </citation>
    <scope>NUCLEOTIDE SEQUENCE [LARGE SCALE GENOMIC DNA]</scope>
    <source>
        <strain evidence="3">IBT 11843</strain>
    </source>
</reference>
<accession>A0A1V6PNM1</accession>
<feature type="compositionally biased region" description="Basic residues" evidence="1">
    <location>
        <begin position="13"/>
        <end position="23"/>
    </location>
</feature>
<dbReference type="OMA" id="GWNPREP"/>
<evidence type="ECO:0000256" key="1">
    <source>
        <dbReference type="SAM" id="MobiDB-lite"/>
    </source>
</evidence>
<feature type="region of interest" description="Disordered" evidence="1">
    <location>
        <begin position="1"/>
        <end position="51"/>
    </location>
</feature>
<evidence type="ECO:0000313" key="2">
    <source>
        <dbReference type="EMBL" id="OQD78625.1"/>
    </source>
</evidence>
<keyword evidence="3" id="KW-1185">Reference proteome</keyword>
<proteinExistence type="predicted"/>